<feature type="domain" description="HECT" evidence="10">
    <location>
        <begin position="1030"/>
        <end position="1283"/>
    </location>
</feature>
<feature type="domain" description="Ig-like" evidence="11">
    <location>
        <begin position="360"/>
        <end position="454"/>
    </location>
</feature>
<evidence type="ECO:0000256" key="7">
    <source>
        <dbReference type="PROSITE-ProRule" id="PRU00104"/>
    </source>
</evidence>
<keyword evidence="5 7" id="KW-0833">Ubl conjugation pathway</keyword>
<keyword evidence="3" id="KW-0597">Phosphoprotein</keyword>
<dbReference type="InterPro" id="IPR007110">
    <property type="entry name" value="Ig-like_dom"/>
</dbReference>
<evidence type="ECO:0000259" key="10">
    <source>
        <dbReference type="PROSITE" id="PS50237"/>
    </source>
</evidence>
<dbReference type="InterPro" id="IPR037197">
    <property type="entry name" value="WWE_dom_sf"/>
</dbReference>
<dbReference type="GO" id="GO:0008270">
    <property type="term" value="F:zinc ion binding"/>
    <property type="evidence" value="ECO:0007669"/>
    <property type="project" value="InterPro"/>
</dbReference>
<reference evidence="13" key="1">
    <citation type="journal article" date="2023" name="Mol. Biol. Evol.">
        <title>Third-Generation Sequencing Reveals the Adaptive Role of the Epigenome in Three Deep-Sea Polychaetes.</title>
        <authorList>
            <person name="Perez M."/>
            <person name="Aroh O."/>
            <person name="Sun Y."/>
            <person name="Lan Y."/>
            <person name="Juniper S.K."/>
            <person name="Young C.R."/>
            <person name="Angers B."/>
            <person name="Qian P.Y."/>
        </authorList>
    </citation>
    <scope>NUCLEOTIDE SEQUENCE</scope>
    <source>
        <strain evidence="13">R07B-5</strain>
    </source>
</reference>
<dbReference type="Proteomes" id="UP001209878">
    <property type="component" value="Unassembled WGS sequence"/>
</dbReference>
<dbReference type="SUPFAM" id="SSF117839">
    <property type="entry name" value="WWE domain"/>
    <property type="match status" value="1"/>
</dbReference>
<dbReference type="EC" id="2.3.2.26" evidence="8"/>
<comment type="similarity">
    <text evidence="2 8">Belongs to the UPL family. K-HECT subfamily.</text>
</comment>
<dbReference type="InterPro" id="IPR018123">
    <property type="entry name" value="WWE-dom_subgr"/>
</dbReference>
<evidence type="ECO:0000256" key="9">
    <source>
        <dbReference type="SAM" id="MobiDB-lite"/>
    </source>
</evidence>
<dbReference type="InterPro" id="IPR000569">
    <property type="entry name" value="HECT_dom"/>
</dbReference>
<comment type="pathway">
    <text evidence="8">Protein modification; protein ubiquitination.</text>
</comment>
<feature type="region of interest" description="Disordered" evidence="9">
    <location>
        <begin position="467"/>
        <end position="508"/>
    </location>
</feature>
<feature type="region of interest" description="Disordered" evidence="9">
    <location>
        <begin position="831"/>
        <end position="867"/>
    </location>
</feature>
<evidence type="ECO:0000256" key="4">
    <source>
        <dbReference type="ARBA" id="ARBA00022679"/>
    </source>
</evidence>
<evidence type="ECO:0000313" key="14">
    <source>
        <dbReference type="Proteomes" id="UP001209878"/>
    </source>
</evidence>
<dbReference type="FunFam" id="3.30.2410.10:FF:000005">
    <property type="entry name" value="E3 ubiquitin-protein ligase TRIP12 isoform X1"/>
    <property type="match status" value="1"/>
</dbReference>
<comment type="caution">
    <text evidence="13">The sequence shown here is derived from an EMBL/GenBank/DDBJ whole genome shotgun (WGS) entry which is preliminary data.</text>
</comment>
<feature type="compositionally biased region" description="Low complexity" evidence="9">
    <location>
        <begin position="831"/>
        <end position="844"/>
    </location>
</feature>
<proteinExistence type="inferred from homology"/>
<feature type="domain" description="WWE" evidence="12">
    <location>
        <begin position="166"/>
        <end position="244"/>
    </location>
</feature>
<dbReference type="InterPro" id="IPR011989">
    <property type="entry name" value="ARM-like"/>
</dbReference>
<keyword evidence="6" id="KW-0539">Nucleus</keyword>
<feature type="compositionally biased region" description="Polar residues" evidence="9">
    <location>
        <begin position="407"/>
        <end position="416"/>
    </location>
</feature>
<evidence type="ECO:0000259" key="11">
    <source>
        <dbReference type="PROSITE" id="PS50835"/>
    </source>
</evidence>
<dbReference type="GO" id="GO:0043161">
    <property type="term" value="P:proteasome-mediated ubiquitin-dependent protein catabolic process"/>
    <property type="evidence" value="ECO:0007669"/>
    <property type="project" value="TreeGrafter"/>
</dbReference>
<keyword evidence="4 8" id="KW-0808">Transferase</keyword>
<evidence type="ECO:0000256" key="1">
    <source>
        <dbReference type="ARBA" id="ARBA00004642"/>
    </source>
</evidence>
<protein>
    <recommendedName>
        <fullName evidence="8">E3 ubiquitin-protein ligase</fullName>
        <ecNumber evidence="8">2.3.2.26</ecNumber>
    </recommendedName>
</protein>
<sequence>MGNEESLAGFPVKQVVPALVTLLQMEHNFDMMHHACRDPVHGCGRAESPGLGNVGAIGTCLMYLDFFSVPAQRAALAIAASCCQSITSDEMHFVRDSLPLLTARLGQHSPPLVSSSTFVMVCHMLVIMCAHCPDLAVILLKEMRDADTTMTESIELPTNGIFCVDSLLRRGSSPAASSAISWQWRDDRGSWHTYAAVDSNMIEAAHQAGDYDVSLQTMGRTYTIDLDALQQVNEDTGTTRPVQRKTNAPTTGANQDASHALLRIDSRADVLLENSALASAFIKTLFGVLYEVYSSSVNAMVEPDYWSQASKCDPNTAGAMATATHCSTPHGDTTKGGASAAPNQKILQRLSDMLKRKKPPKKSLLKKGSNLSLSSGTNVDTTQSNIYCTVDSSTGTTTCRHTPWRRGQQQSRFAPSVNSRTNLTIAPPTLLSPPDLGCPVAMATGSGTFAISVNSDWMALPSLPRSSTVSTTTTGQGAGFGSNVEMGFAPPPRSAPASTGREAKSGGATPPLTFAKTYFSEVGHSDSHPALGIMTRLTHAANALQSQMGSTDQGVKEETEGRASGCMEGGVTTPDMGEMEALRVVSEVVQGTDVSPFEIIHSGVITRLLTYLTTSPSVAMATRELHLRRFLQEFLRCPPPEVTVVNQLDLSTPPPLSALVSKLMGCLHHLEQVKVHDLPEGAGTSGRGSSALRFLSTHQLKCVLERHPSCNNLRPWKGGPVKIDPLALIQAIERYLLVRGYGRVKPLDSDDICSDDDNSDDDIDDTLHRLEFVVGSHVVPYDMTVYQAVRQYSPVLTRDGACIDAEHPLANTEIWAHTHIIQYRTVSDNAAATGGASPSSSSTTVKVRKTRAEASRRHSANGHSSGLRGSLDEYLVSMLPGVTVNDPSLETSNETNALSYSVFVSSKLTAKANRQLLDPLVILTGNLPNWLREIGTAWQMLFYATAFDRDRVMQRLQDMTTDVSPTNFSDRVTPRLERKKRADLDLWRGETVTLPDTNSTSSLIPWGQGPLGRKSGRSALANRIRTKCIFLGKFMAKAIMDSRMIDLPLSVPFYKWLLGLENTMTSADLDQIDPVLAKSFNQLEQILREKKRIEADCSHGDDDLFTFPQTAESCSLALNNLALDGCSIDDLHLDFLLPGYPNIELKKGGTDIPLEQLFCGSRFERWAVRMLDECCRPDHGYTSESTAVHNLYKILSSYDVDEQRQFLQFVTGSPRLPVGGLRSLNPPLTIVKKVVTCDSADAYLPSVMTCVNYLKLPDYSTEDVMRQQLAIAAREGQLSFHLS</sequence>
<feature type="active site" description="Glycyl thioester intermediate" evidence="7">
    <location>
        <position position="1250"/>
    </location>
</feature>
<feature type="region of interest" description="Disordered" evidence="9">
    <location>
        <begin position="397"/>
        <end position="416"/>
    </location>
</feature>
<comment type="catalytic activity">
    <reaction evidence="8">
        <text>S-ubiquitinyl-[E2 ubiquitin-conjugating enzyme]-L-cysteine + [acceptor protein]-L-lysine = [E2 ubiquitin-conjugating enzyme]-L-cysteine + N(6)-ubiquitinyl-[acceptor protein]-L-lysine.</text>
        <dbReference type="EC" id="2.3.2.26"/>
    </reaction>
</comment>
<comment type="subcellular location">
    <subcellularLocation>
        <location evidence="1">Nucleus</location>
        <location evidence="1">Nucleoplasm</location>
    </subcellularLocation>
</comment>
<dbReference type="Gene3D" id="3.90.1750.10">
    <property type="entry name" value="Hect, E3 ligase catalytic domains"/>
    <property type="match status" value="1"/>
</dbReference>
<dbReference type="PROSITE" id="PS50237">
    <property type="entry name" value="HECT"/>
    <property type="match status" value="1"/>
</dbReference>
<dbReference type="PANTHER" id="PTHR45670:SF13">
    <property type="entry name" value="E3 UBIQUITIN-PROTEIN LIGASE TRIP12"/>
    <property type="match status" value="1"/>
</dbReference>
<dbReference type="InterPro" id="IPR045322">
    <property type="entry name" value="HECTD1/TRIP12-like"/>
</dbReference>
<dbReference type="GO" id="GO:0000209">
    <property type="term" value="P:protein polyubiquitination"/>
    <property type="evidence" value="ECO:0007669"/>
    <property type="project" value="TreeGrafter"/>
</dbReference>
<evidence type="ECO:0000259" key="12">
    <source>
        <dbReference type="PROSITE" id="PS50918"/>
    </source>
</evidence>
<dbReference type="Gene3D" id="1.25.10.10">
    <property type="entry name" value="Leucine-rich Repeat Variant"/>
    <property type="match status" value="1"/>
</dbReference>
<feature type="region of interest" description="Disordered" evidence="9">
    <location>
        <begin position="547"/>
        <end position="573"/>
    </location>
</feature>
<dbReference type="SMART" id="SM00678">
    <property type="entry name" value="WWE"/>
    <property type="match status" value="1"/>
</dbReference>
<evidence type="ECO:0000256" key="2">
    <source>
        <dbReference type="ARBA" id="ARBA00006331"/>
    </source>
</evidence>
<feature type="region of interest" description="Disordered" evidence="9">
    <location>
        <begin position="236"/>
        <end position="255"/>
    </location>
</feature>
<dbReference type="PROSITE" id="PS50918">
    <property type="entry name" value="WWE"/>
    <property type="match status" value="1"/>
</dbReference>
<dbReference type="Pfam" id="PF00632">
    <property type="entry name" value="HECT"/>
    <property type="match status" value="1"/>
</dbReference>
<accession>A0AAD9K3T7</accession>
<feature type="compositionally biased region" description="Low complexity" evidence="9">
    <location>
        <begin position="366"/>
        <end position="376"/>
    </location>
</feature>
<keyword evidence="14" id="KW-1185">Reference proteome</keyword>
<dbReference type="InterPro" id="IPR035983">
    <property type="entry name" value="Hect_E3_ubiquitin_ligase"/>
</dbReference>
<evidence type="ECO:0000256" key="8">
    <source>
        <dbReference type="RuleBase" id="RU369009"/>
    </source>
</evidence>
<dbReference type="SUPFAM" id="SSF56204">
    <property type="entry name" value="Hect, E3 ligase catalytic domain"/>
    <property type="match status" value="1"/>
</dbReference>
<organism evidence="13 14">
    <name type="scientific">Ridgeia piscesae</name>
    <name type="common">Tubeworm</name>
    <dbReference type="NCBI Taxonomy" id="27915"/>
    <lineage>
        <taxon>Eukaryota</taxon>
        <taxon>Metazoa</taxon>
        <taxon>Spiralia</taxon>
        <taxon>Lophotrochozoa</taxon>
        <taxon>Annelida</taxon>
        <taxon>Polychaeta</taxon>
        <taxon>Sedentaria</taxon>
        <taxon>Canalipalpata</taxon>
        <taxon>Sabellida</taxon>
        <taxon>Siboglinidae</taxon>
        <taxon>Ridgeia</taxon>
    </lineage>
</organism>
<dbReference type="InterPro" id="IPR004170">
    <property type="entry name" value="WWE_dom"/>
</dbReference>
<dbReference type="PROSITE" id="PS50835">
    <property type="entry name" value="IG_LIKE"/>
    <property type="match status" value="1"/>
</dbReference>
<dbReference type="SMART" id="SM00119">
    <property type="entry name" value="HECTc"/>
    <property type="match status" value="1"/>
</dbReference>
<evidence type="ECO:0000256" key="3">
    <source>
        <dbReference type="ARBA" id="ARBA00022553"/>
    </source>
</evidence>
<dbReference type="Gene3D" id="3.30.2410.10">
    <property type="entry name" value="Hect, E3 ligase catalytic domain"/>
    <property type="match status" value="1"/>
</dbReference>
<dbReference type="GO" id="GO:0061630">
    <property type="term" value="F:ubiquitin protein ligase activity"/>
    <property type="evidence" value="ECO:0007669"/>
    <property type="project" value="UniProtKB-UniRule"/>
</dbReference>
<evidence type="ECO:0000313" key="13">
    <source>
        <dbReference type="EMBL" id="KAK2164418.1"/>
    </source>
</evidence>
<dbReference type="Pfam" id="PF02825">
    <property type="entry name" value="WWE"/>
    <property type="match status" value="1"/>
</dbReference>
<dbReference type="EMBL" id="JAODUO010001415">
    <property type="protein sequence ID" value="KAK2164418.1"/>
    <property type="molecule type" value="Genomic_DNA"/>
</dbReference>
<dbReference type="GO" id="GO:0006974">
    <property type="term" value="P:DNA damage response"/>
    <property type="evidence" value="ECO:0007669"/>
    <property type="project" value="TreeGrafter"/>
</dbReference>
<gene>
    <name evidence="13" type="ORF">NP493_1414g01032</name>
</gene>
<feature type="region of interest" description="Disordered" evidence="9">
    <location>
        <begin position="357"/>
        <end position="377"/>
    </location>
</feature>
<evidence type="ECO:0000256" key="6">
    <source>
        <dbReference type="ARBA" id="ARBA00023242"/>
    </source>
</evidence>
<evidence type="ECO:0000256" key="5">
    <source>
        <dbReference type="ARBA" id="ARBA00022786"/>
    </source>
</evidence>
<dbReference type="GO" id="GO:0016607">
    <property type="term" value="C:nuclear speck"/>
    <property type="evidence" value="ECO:0007669"/>
    <property type="project" value="TreeGrafter"/>
</dbReference>
<dbReference type="Gene3D" id="3.30.720.50">
    <property type="match status" value="1"/>
</dbReference>
<name>A0AAD9K3T7_RIDPI</name>
<dbReference type="PANTHER" id="PTHR45670">
    <property type="entry name" value="E3 UBIQUITIN-PROTEIN LIGASE TRIP12"/>
    <property type="match status" value="1"/>
</dbReference>